<dbReference type="GO" id="GO:0005737">
    <property type="term" value="C:cytoplasm"/>
    <property type="evidence" value="ECO:0007669"/>
    <property type="project" value="TreeGrafter"/>
</dbReference>
<feature type="binding site" evidence="9">
    <location>
        <position position="360"/>
    </location>
    <ligand>
        <name>Ca(2+)</name>
        <dbReference type="ChEBI" id="CHEBI:29108"/>
    </ligand>
</feature>
<dbReference type="GeneTree" id="ENSGT00940000155428"/>
<feature type="binding site" evidence="9">
    <location>
        <position position="311"/>
    </location>
    <ligand>
        <name>Ca(2+)</name>
        <dbReference type="ChEBI" id="CHEBI:29108"/>
    </ligand>
</feature>
<dbReference type="Gene3D" id="2.60.40.150">
    <property type="entry name" value="C2 domain"/>
    <property type="match status" value="1"/>
</dbReference>
<dbReference type="GO" id="GO:0005509">
    <property type="term" value="F:calcium ion binding"/>
    <property type="evidence" value="ECO:0007669"/>
    <property type="project" value="InterPro"/>
</dbReference>
<name>A0A8P4KB41_DICLA</name>
<dbReference type="PROSITE" id="PS50008">
    <property type="entry name" value="PIPLC_Y_DOMAIN"/>
    <property type="match status" value="1"/>
</dbReference>
<keyword evidence="5" id="KW-0807">Transducer</keyword>
<dbReference type="InterPro" id="IPR011992">
    <property type="entry name" value="EF-hand-dom_pair"/>
</dbReference>
<evidence type="ECO:0000256" key="9">
    <source>
        <dbReference type="PIRSR" id="PIRSR000956-2"/>
    </source>
</evidence>
<dbReference type="SMART" id="SM00239">
    <property type="entry name" value="C2"/>
    <property type="match status" value="1"/>
</dbReference>
<organism evidence="15 16">
    <name type="scientific">Dicentrarchus labrax</name>
    <name type="common">European seabass</name>
    <name type="synonym">Morone labrax</name>
    <dbReference type="NCBI Taxonomy" id="13489"/>
    <lineage>
        <taxon>Eukaryota</taxon>
        <taxon>Metazoa</taxon>
        <taxon>Chordata</taxon>
        <taxon>Craniata</taxon>
        <taxon>Vertebrata</taxon>
        <taxon>Euteleostomi</taxon>
        <taxon>Actinopterygii</taxon>
        <taxon>Neopterygii</taxon>
        <taxon>Teleostei</taxon>
        <taxon>Neoteleostei</taxon>
        <taxon>Acanthomorphata</taxon>
        <taxon>Eupercaria</taxon>
        <taxon>Moronidae</taxon>
        <taxon>Dicentrarchus</taxon>
    </lineage>
</organism>
<keyword evidence="9" id="KW-0479">Metal-binding</keyword>
<dbReference type="Pfam" id="PF00388">
    <property type="entry name" value="PI-PLC-X"/>
    <property type="match status" value="1"/>
</dbReference>
<dbReference type="SUPFAM" id="SSF47473">
    <property type="entry name" value="EF-hand"/>
    <property type="match status" value="1"/>
</dbReference>
<dbReference type="Proteomes" id="UP000694389">
    <property type="component" value="Unassembled WGS sequence"/>
</dbReference>
<feature type="region of interest" description="Disordered" evidence="12">
    <location>
        <begin position="413"/>
        <end position="454"/>
    </location>
</feature>
<dbReference type="EC" id="3.1.4.11" evidence="1 10"/>
<evidence type="ECO:0000256" key="2">
    <source>
        <dbReference type="ARBA" id="ARBA00022801"/>
    </source>
</evidence>
<dbReference type="SUPFAM" id="SSF50729">
    <property type="entry name" value="PH domain-like"/>
    <property type="match status" value="1"/>
</dbReference>
<evidence type="ECO:0000313" key="16">
    <source>
        <dbReference type="Proteomes" id="UP000694389"/>
    </source>
</evidence>
<dbReference type="InterPro" id="IPR053945">
    <property type="entry name" value="PLCB1-4-like_EFh"/>
</dbReference>
<dbReference type="SMART" id="SM00149">
    <property type="entry name" value="PLCYc"/>
    <property type="match status" value="1"/>
</dbReference>
<comment type="catalytic activity">
    <reaction evidence="6">
        <text>a 1,2-diacyl-sn-glycero-3-phospho-(1D-myo-inositol-4,5-bisphosphate) + H2O = 1D-myo-inositol 1,4,5-trisphosphate + a 1,2-diacyl-sn-glycerol + H(+)</text>
        <dbReference type="Rhea" id="RHEA:33179"/>
        <dbReference type="ChEBI" id="CHEBI:15377"/>
        <dbReference type="ChEBI" id="CHEBI:15378"/>
        <dbReference type="ChEBI" id="CHEBI:17815"/>
        <dbReference type="ChEBI" id="CHEBI:58456"/>
        <dbReference type="ChEBI" id="CHEBI:203600"/>
        <dbReference type="EC" id="3.1.4.11"/>
    </reaction>
    <physiologicalReaction direction="left-to-right" evidence="6">
        <dbReference type="Rhea" id="RHEA:33180"/>
    </physiologicalReaction>
</comment>
<feature type="binding site" evidence="9">
    <location>
        <position position="280"/>
    </location>
    <ligand>
        <name>Ca(2+)</name>
        <dbReference type="ChEBI" id="CHEBI:29108"/>
    </ligand>
</feature>
<dbReference type="InterPro" id="IPR016280">
    <property type="entry name" value="PLC-beta"/>
</dbReference>
<dbReference type="FunFam" id="2.60.40.150:FF:000008">
    <property type="entry name" value="1-phosphatidylinositol 4,5-bisphosphate phosphodiesterase"/>
    <property type="match status" value="1"/>
</dbReference>
<feature type="domain" description="C2" evidence="13">
    <location>
        <begin position="619"/>
        <end position="748"/>
    </location>
</feature>
<evidence type="ECO:0000256" key="3">
    <source>
        <dbReference type="ARBA" id="ARBA00022963"/>
    </source>
</evidence>
<dbReference type="InterPro" id="IPR035892">
    <property type="entry name" value="C2_domain_sf"/>
</dbReference>
<evidence type="ECO:0000256" key="10">
    <source>
        <dbReference type="RuleBase" id="RU361133"/>
    </source>
</evidence>
<keyword evidence="2 10" id="KW-0378">Hydrolase</keyword>
<reference evidence="15" key="1">
    <citation type="submission" date="2025-08" db="UniProtKB">
        <authorList>
            <consortium name="Ensembl"/>
        </authorList>
    </citation>
    <scope>IDENTIFICATION</scope>
</reference>
<dbReference type="GO" id="GO:0048015">
    <property type="term" value="P:phosphatidylinositol-mediated signaling"/>
    <property type="evidence" value="ECO:0007669"/>
    <property type="project" value="TreeGrafter"/>
</dbReference>
<dbReference type="GO" id="GO:0004435">
    <property type="term" value="F:phosphatidylinositol-4,5-bisphosphate phospholipase C activity"/>
    <property type="evidence" value="ECO:0007669"/>
    <property type="project" value="UniProtKB-EC"/>
</dbReference>
<dbReference type="CDD" id="cd00275">
    <property type="entry name" value="C2_PLC_like"/>
    <property type="match status" value="1"/>
</dbReference>
<evidence type="ECO:0000256" key="4">
    <source>
        <dbReference type="ARBA" id="ARBA00023098"/>
    </source>
</evidence>
<evidence type="ECO:0000256" key="11">
    <source>
        <dbReference type="SAM" id="Coils"/>
    </source>
</evidence>
<keyword evidence="4 10" id="KW-0443">Lipid metabolism</keyword>
<dbReference type="AlphaFoldDB" id="A0A8P4KB41"/>
<accession>A0A8P4KB41</accession>
<dbReference type="GO" id="GO:0046488">
    <property type="term" value="P:phosphatidylinositol metabolic process"/>
    <property type="evidence" value="ECO:0007669"/>
    <property type="project" value="TreeGrafter"/>
</dbReference>
<sequence length="900" mass="102391">MASAQPGVHALKLQPPSVSHTLRNGSNFIKWDEDLSTVTPVTLHVDPHGFYLYWTDQNKETELLDLTLVKDVRTGRSTKTPKEAKLRELLDVGNLVGRLENRMVTVVTASDLVNVNQLNFIASQEDEAKVELIMLCDFIVYCSIVRLFSSDRKRVENALENCRLPYSRTQNLSPDPALFCRGGDDGTLSVDQMTEFINNKQRDPRLNEILYPPLRPVQTNALMERYQHDQAQLKHGVISLQAFSTYLSSEENGVIPPEKLDQSEDMSFPLSHYFINSSHNTYLTAGQLAGSSSVEMYRQVLLAGCRCVELDVWKGRTAEEEPVITHGFTMTSEICFKEVIEAIAECAFKTSPFPVILSFENHVDSLKQQAKMAEYCQSIFGEALLIDPLDKYPLESGVPLPSPQELMGKILIKNKKSHKPSNNTDTKRLTDQPANQSNDPVSPSNNTGGKTQRHKDFFQPEMCSAVTQRQSLCQNTIMTLWFLRLPELHMGSAEREAVATEEMSTLVNYVQPTKFNSFEASKSKTRCYHMSSFVETKALEHLTKSPVEFVEYNKSQLSRIYPKGTRVDSSNFMPQLFWNAGCQLVALNYQTIDLSTQLNLFMFEYNGRSGYRLKPEFMRRPDKHFDPFTENTVDGIVANTLSVKVISGQFLTERRVGVYVEVEMFGLPADTRRKALKTKTSQNNNAINPVWDEEPIVFKKVILPTLASLRIAAFEEGGKFIGHRIIPVSAIRPGYRYIGLRNEKNQSLILPAVFVYIVVKDYVPDTFADVIEALSNPIRYVNLLEQRSKQLAALTLDDVEEDTQTEVGPVFLSFPASGPAVFDVNLRCFHIITLEIALVLTNLQQSKVYQKDQRRQFKELKELVRRHQKKTSELLRDFNNKYKKMARQCSKSRYTHIRCN</sequence>
<evidence type="ECO:0000256" key="1">
    <source>
        <dbReference type="ARBA" id="ARBA00012368"/>
    </source>
</evidence>
<dbReference type="PANTHER" id="PTHR10336:SF12">
    <property type="entry name" value="1-PHOSPHATIDYLINOSITOL 4,5-BISPHOSPHATE PHOSPHODIESTERASE BETA-1"/>
    <property type="match status" value="1"/>
</dbReference>
<keyword evidence="3 10" id="KW-0442">Lipid degradation</keyword>
<evidence type="ECO:0000259" key="13">
    <source>
        <dbReference type="PROSITE" id="PS50004"/>
    </source>
</evidence>
<feature type="active site" evidence="8">
    <location>
        <position position="279"/>
    </location>
</feature>
<dbReference type="InterPro" id="IPR001711">
    <property type="entry name" value="PLipase_C_Pinositol-sp_Y"/>
</dbReference>
<dbReference type="SUPFAM" id="SSF49562">
    <property type="entry name" value="C2 domain (Calcium/lipid-binding domain, CaLB)"/>
    <property type="match status" value="1"/>
</dbReference>
<dbReference type="GO" id="GO:0007186">
    <property type="term" value="P:G protein-coupled receptor signaling pathway"/>
    <property type="evidence" value="ECO:0007669"/>
    <property type="project" value="TreeGrafter"/>
</dbReference>
<dbReference type="Gene3D" id="1.10.238.10">
    <property type="entry name" value="EF-hand"/>
    <property type="match status" value="1"/>
</dbReference>
<evidence type="ECO:0000313" key="15">
    <source>
        <dbReference type="Ensembl" id="ENSDLAP00005071424.1"/>
    </source>
</evidence>
<gene>
    <name evidence="15" type="primary">LOC127379475</name>
</gene>
<dbReference type="SMART" id="SM00148">
    <property type="entry name" value="PLCXc"/>
    <property type="match status" value="1"/>
</dbReference>
<evidence type="ECO:0000256" key="6">
    <source>
        <dbReference type="ARBA" id="ARBA00023674"/>
    </source>
</evidence>
<dbReference type="GO" id="GO:0016607">
    <property type="term" value="C:nuclear speck"/>
    <property type="evidence" value="ECO:0007669"/>
    <property type="project" value="TreeGrafter"/>
</dbReference>
<dbReference type="GO" id="GO:0051209">
    <property type="term" value="P:release of sequestered calcium ion into cytosol"/>
    <property type="evidence" value="ECO:0007669"/>
    <property type="project" value="TreeGrafter"/>
</dbReference>
<dbReference type="PROSITE" id="PS50004">
    <property type="entry name" value="C2"/>
    <property type="match status" value="1"/>
</dbReference>
<dbReference type="CDD" id="cd13361">
    <property type="entry name" value="PH_PLC_beta"/>
    <property type="match status" value="1"/>
</dbReference>
<dbReference type="InterPro" id="IPR042531">
    <property type="entry name" value="PLC-beta_C_sf"/>
</dbReference>
<dbReference type="PRINTS" id="PR00390">
    <property type="entry name" value="PHPHLIPASEC"/>
</dbReference>
<evidence type="ECO:0000256" key="5">
    <source>
        <dbReference type="ARBA" id="ARBA00023224"/>
    </source>
</evidence>
<keyword evidence="16" id="KW-1185">Reference proteome</keyword>
<dbReference type="PIRSF" id="PIRSF000956">
    <property type="entry name" value="PLC-beta"/>
    <property type="match status" value="1"/>
</dbReference>
<dbReference type="InterPro" id="IPR001192">
    <property type="entry name" value="PI-PLC_fam"/>
</dbReference>
<protein>
    <recommendedName>
        <fullName evidence="1 10">Phosphoinositide phospholipase C</fullName>
        <ecNumber evidence="1 10">3.1.4.11</ecNumber>
    </recommendedName>
</protein>
<comment type="catalytic activity">
    <reaction evidence="7">
        <text>a 1,2-diacyl-sn-glycero-3-phospho-(1D-myo-inositol) + H2O = 1D-myo-inositol 1-phosphate + a 1,2-diacyl-sn-glycerol + H(+)</text>
        <dbReference type="Rhea" id="RHEA:43484"/>
        <dbReference type="ChEBI" id="CHEBI:15377"/>
        <dbReference type="ChEBI" id="CHEBI:15378"/>
        <dbReference type="ChEBI" id="CHEBI:17815"/>
        <dbReference type="ChEBI" id="CHEBI:57880"/>
        <dbReference type="ChEBI" id="CHEBI:58433"/>
    </reaction>
    <physiologicalReaction direction="left-to-right" evidence="7">
        <dbReference type="Rhea" id="RHEA:43485"/>
    </physiologicalReaction>
</comment>
<feature type="compositionally biased region" description="Polar residues" evidence="12">
    <location>
        <begin position="432"/>
        <end position="450"/>
    </location>
</feature>
<dbReference type="InterPro" id="IPR000909">
    <property type="entry name" value="PLipase_C_PInositol-sp_X_dom"/>
</dbReference>
<feature type="binding site" evidence="9">
    <location>
        <position position="309"/>
    </location>
    <ligand>
        <name>Ca(2+)</name>
        <dbReference type="ChEBI" id="CHEBI:29108"/>
    </ligand>
</feature>
<dbReference type="CDD" id="cd08591">
    <property type="entry name" value="PI-PLCc_beta"/>
    <property type="match status" value="1"/>
</dbReference>
<dbReference type="GO" id="GO:0016042">
    <property type="term" value="P:lipid catabolic process"/>
    <property type="evidence" value="ECO:0007669"/>
    <property type="project" value="UniProtKB-KW"/>
</dbReference>
<evidence type="ECO:0000256" key="12">
    <source>
        <dbReference type="SAM" id="MobiDB-lite"/>
    </source>
</evidence>
<dbReference type="Pfam" id="PF17787">
    <property type="entry name" value="PH_14"/>
    <property type="match status" value="1"/>
</dbReference>
<evidence type="ECO:0000259" key="14">
    <source>
        <dbReference type="PROSITE" id="PS50008"/>
    </source>
</evidence>
<dbReference type="SUPFAM" id="SSF51695">
    <property type="entry name" value="PLC-like phosphodiesterases"/>
    <property type="match status" value="1"/>
</dbReference>
<dbReference type="PROSITE" id="PS50007">
    <property type="entry name" value="PIPLC_X_DOMAIN"/>
    <property type="match status" value="1"/>
</dbReference>
<dbReference type="Gene3D" id="2.30.29.240">
    <property type="match status" value="1"/>
</dbReference>
<evidence type="ECO:0000256" key="7">
    <source>
        <dbReference type="ARBA" id="ARBA00023726"/>
    </source>
</evidence>
<feature type="active site" evidence="8">
    <location>
        <position position="326"/>
    </location>
</feature>
<dbReference type="Gene3D" id="3.20.20.190">
    <property type="entry name" value="Phosphatidylinositol (PI) phosphodiesterase"/>
    <property type="match status" value="1"/>
</dbReference>
<feature type="domain" description="PI-PLC Y-box" evidence="14">
    <location>
        <begin position="503"/>
        <end position="619"/>
    </location>
</feature>
<evidence type="ECO:0000256" key="8">
    <source>
        <dbReference type="PIRSR" id="PIRSR000956-1"/>
    </source>
</evidence>
<reference evidence="15" key="2">
    <citation type="submission" date="2025-09" db="UniProtKB">
        <authorList>
            <consortium name="Ensembl"/>
        </authorList>
    </citation>
    <scope>IDENTIFICATION</scope>
</reference>
<dbReference type="Ensembl" id="ENSDLAT00005089156.1">
    <property type="protein sequence ID" value="ENSDLAP00005071424.1"/>
    <property type="gene ID" value="ENSDLAG00005017776.2"/>
</dbReference>
<dbReference type="GO" id="GO:0007613">
    <property type="term" value="P:memory"/>
    <property type="evidence" value="ECO:0007669"/>
    <property type="project" value="TreeGrafter"/>
</dbReference>
<dbReference type="Pfam" id="PF22631">
    <property type="entry name" value="PLCB1-4-like_EFh"/>
    <property type="match status" value="1"/>
</dbReference>
<keyword evidence="9" id="KW-0106">Calcium</keyword>
<comment type="cofactor">
    <cofactor evidence="9">
        <name>Ca(2+)</name>
        <dbReference type="ChEBI" id="CHEBI:29108"/>
    </cofactor>
    <text evidence="9">Binds 1 Ca(2+) ion per subunit.</text>
</comment>
<dbReference type="Gene3D" id="1.20.1230.10">
    <property type="entry name" value="Phospholipase C beta, distal C-terminal domain"/>
    <property type="match status" value="1"/>
</dbReference>
<feature type="coiled-coil region" evidence="11">
    <location>
        <begin position="850"/>
        <end position="877"/>
    </location>
</feature>
<dbReference type="InterPro" id="IPR017946">
    <property type="entry name" value="PLC-like_Pdiesterase_TIM-brl"/>
</dbReference>
<keyword evidence="11" id="KW-0175">Coiled coil</keyword>
<dbReference type="InterPro" id="IPR037862">
    <property type="entry name" value="PLC-beta_PH"/>
</dbReference>
<dbReference type="GO" id="GO:0005516">
    <property type="term" value="F:calmodulin binding"/>
    <property type="evidence" value="ECO:0007669"/>
    <property type="project" value="TreeGrafter"/>
</dbReference>
<dbReference type="InterPro" id="IPR000008">
    <property type="entry name" value="C2_dom"/>
</dbReference>
<dbReference type="Pfam" id="PF00387">
    <property type="entry name" value="PI-PLC-Y"/>
    <property type="match status" value="1"/>
</dbReference>
<dbReference type="Pfam" id="PF00168">
    <property type="entry name" value="C2"/>
    <property type="match status" value="1"/>
</dbReference>
<proteinExistence type="predicted"/>
<dbReference type="SUPFAM" id="SSF69989">
    <property type="entry name" value="C-terminal domain of PLC-beta"/>
    <property type="match status" value="1"/>
</dbReference>
<dbReference type="PANTHER" id="PTHR10336">
    <property type="entry name" value="PHOSPHOINOSITIDE-SPECIFIC PHOSPHOLIPASE C FAMILY PROTEIN"/>
    <property type="match status" value="1"/>
</dbReference>